<dbReference type="PANTHER" id="PTHR42850:SF4">
    <property type="entry name" value="ZINC-DEPENDENT ENDOPOLYPHOSPHATASE"/>
    <property type="match status" value="1"/>
</dbReference>
<dbReference type="RefSeq" id="WP_146817771.1">
    <property type="nucleotide sequence ID" value="NZ_BJYA01000018.1"/>
</dbReference>
<dbReference type="InterPro" id="IPR029052">
    <property type="entry name" value="Metallo-depent_PP-like"/>
</dbReference>
<comment type="caution">
    <text evidence="2">The sequence shown here is derived from an EMBL/GenBank/DDBJ whole genome shotgun (WGS) entry which is preliminary data.</text>
</comment>
<protein>
    <submittedName>
        <fullName evidence="2">Serine/threonine protein phosphatase</fullName>
    </submittedName>
</protein>
<dbReference type="OrthoDB" id="384253at2"/>
<sequence length="270" mass="31586">MPIIYSISDIHGCYEPMIDALRLVDLDSNKNNKLILLGDYVDGGTESCKVLYYVKELEEKYPKQVIILLGNHDKMFIDWYTSITDELQWLSHDVNLLTIKSFFTSEQFEIIEDQPELRKGNYSEISKYLIQEIRSHHSELLNWLSEKSKFSPFYETENQIYVHAGICEEDEVFWKHATRPDEFFWKYPAETGTFFKDIIAGHISSVEVAEDKSYHGRVFWDGQSHYFIDGDTVKSKVVPLLKYNSSTGKYSSYMKKSDGGWKEYQIIKGK</sequence>
<dbReference type="Pfam" id="PF00149">
    <property type="entry name" value="Metallophos"/>
    <property type="match status" value="1"/>
</dbReference>
<dbReference type="Proteomes" id="UP000321440">
    <property type="component" value="Unassembled WGS sequence"/>
</dbReference>
<feature type="domain" description="Calcineurin-like phosphoesterase" evidence="1">
    <location>
        <begin position="6"/>
        <end position="146"/>
    </location>
</feature>
<dbReference type="Gene3D" id="3.60.21.10">
    <property type="match status" value="1"/>
</dbReference>
<evidence type="ECO:0000313" key="3">
    <source>
        <dbReference type="Proteomes" id="UP000321440"/>
    </source>
</evidence>
<dbReference type="GO" id="GO:0005737">
    <property type="term" value="C:cytoplasm"/>
    <property type="evidence" value="ECO:0007669"/>
    <property type="project" value="TreeGrafter"/>
</dbReference>
<evidence type="ECO:0000259" key="1">
    <source>
        <dbReference type="Pfam" id="PF00149"/>
    </source>
</evidence>
<dbReference type="GO" id="GO:0016791">
    <property type="term" value="F:phosphatase activity"/>
    <property type="evidence" value="ECO:0007669"/>
    <property type="project" value="TreeGrafter"/>
</dbReference>
<dbReference type="AlphaFoldDB" id="A0A511W6U9"/>
<proteinExistence type="predicted"/>
<accession>A0A511W6U9</accession>
<dbReference type="InterPro" id="IPR050126">
    <property type="entry name" value="Ap4A_hydrolase"/>
</dbReference>
<evidence type="ECO:0000313" key="2">
    <source>
        <dbReference type="EMBL" id="GEN46727.1"/>
    </source>
</evidence>
<dbReference type="EMBL" id="BJYA01000018">
    <property type="protein sequence ID" value="GEN46727.1"/>
    <property type="molecule type" value="Genomic_DNA"/>
</dbReference>
<dbReference type="PANTHER" id="PTHR42850">
    <property type="entry name" value="METALLOPHOSPHOESTERASE"/>
    <property type="match status" value="1"/>
</dbReference>
<gene>
    <name evidence="2" type="ORF">AHA02nite_25030</name>
</gene>
<dbReference type="GO" id="GO:0110154">
    <property type="term" value="P:RNA decapping"/>
    <property type="evidence" value="ECO:0007669"/>
    <property type="project" value="TreeGrafter"/>
</dbReference>
<organism evidence="2 3">
    <name type="scientific">Alkalibacillus haloalkaliphilus</name>
    <dbReference type="NCBI Taxonomy" id="94136"/>
    <lineage>
        <taxon>Bacteria</taxon>
        <taxon>Bacillati</taxon>
        <taxon>Bacillota</taxon>
        <taxon>Bacilli</taxon>
        <taxon>Bacillales</taxon>
        <taxon>Bacillaceae</taxon>
        <taxon>Alkalibacillus</taxon>
    </lineage>
</organism>
<dbReference type="SUPFAM" id="SSF56300">
    <property type="entry name" value="Metallo-dependent phosphatases"/>
    <property type="match status" value="1"/>
</dbReference>
<dbReference type="GO" id="GO:0008803">
    <property type="term" value="F:bis(5'-nucleosyl)-tetraphosphatase (symmetrical) activity"/>
    <property type="evidence" value="ECO:0007669"/>
    <property type="project" value="TreeGrafter"/>
</dbReference>
<reference evidence="2 3" key="1">
    <citation type="submission" date="2019-07" db="EMBL/GenBank/DDBJ databases">
        <title>Whole genome shotgun sequence of Alkalibacillus haloalkaliphilus NBRC 103110.</title>
        <authorList>
            <person name="Hosoyama A."/>
            <person name="Uohara A."/>
            <person name="Ohji S."/>
            <person name="Ichikawa N."/>
        </authorList>
    </citation>
    <scope>NUCLEOTIDE SEQUENCE [LARGE SCALE GENOMIC DNA]</scope>
    <source>
        <strain evidence="2 3">NBRC 103110</strain>
    </source>
</reference>
<name>A0A511W6U9_9BACI</name>
<keyword evidence="3" id="KW-1185">Reference proteome</keyword>
<dbReference type="InterPro" id="IPR004843">
    <property type="entry name" value="Calcineurin-like_PHP"/>
</dbReference>